<sequence length="360" mass="40946">MALQALKTLCQQLQQAKPLHIESPPEQPRRAAVAAILRCRPIEHDHPSTFNTDPITNVADFLQQPWVQQSSEPELLFIQRATRETDRWSGHVAFPGGKNEANETDEETAIRETMEEIGLDIGSSAFVKVGQLDEREITSTATGRLMMILTPFVFLQVVPDTPPLTIQESEVATVQWVPLRFFLSSTPYPDQSMQESIAPTRRRDSRMIAPLARVMLGTVSFPAIDLPVDDPEEHRMRLWGMTLGMTRELIELTCTDTTSTIDGRPAWQQQFVTMAAARPKFSNLDMQWLVEFYLRLSKPRSKTLHSSSLRKHRHTKETIIYITAFRRAIYTAVALRILLLLAGIGYLGRRLPLSRLIKLY</sequence>
<evidence type="ECO:0000259" key="3">
    <source>
        <dbReference type="PROSITE" id="PS51462"/>
    </source>
</evidence>
<evidence type="ECO:0000256" key="2">
    <source>
        <dbReference type="SAM" id="Phobius"/>
    </source>
</evidence>
<accession>A0AAD7XTT5</accession>
<keyword evidence="2" id="KW-0812">Transmembrane</keyword>
<dbReference type="InterPro" id="IPR020084">
    <property type="entry name" value="NUDIX_hydrolase_CS"/>
</dbReference>
<dbReference type="AlphaFoldDB" id="A0AAD7XTT5"/>
<keyword evidence="5" id="KW-1185">Reference proteome</keyword>
<dbReference type="Proteomes" id="UP001234581">
    <property type="component" value="Unassembled WGS sequence"/>
</dbReference>
<dbReference type="CDD" id="cd03426">
    <property type="entry name" value="NUDIX_CoAse_Nudt7"/>
    <property type="match status" value="1"/>
</dbReference>
<dbReference type="InterPro" id="IPR015797">
    <property type="entry name" value="NUDIX_hydrolase-like_dom_sf"/>
</dbReference>
<dbReference type="PROSITE" id="PS00893">
    <property type="entry name" value="NUDIX_BOX"/>
    <property type="match status" value="1"/>
</dbReference>
<dbReference type="Pfam" id="PF00293">
    <property type="entry name" value="NUDIX"/>
    <property type="match status" value="1"/>
</dbReference>
<dbReference type="PANTHER" id="PTHR12992:SF44">
    <property type="entry name" value="NUDIX HYDROLASE DOMAIN-CONTAINING PROTEIN"/>
    <property type="match status" value="1"/>
</dbReference>
<dbReference type="RefSeq" id="XP_058337557.1">
    <property type="nucleotide sequence ID" value="XM_058491684.1"/>
</dbReference>
<organism evidence="4 5">
    <name type="scientific">Lichtheimia ornata</name>
    <dbReference type="NCBI Taxonomy" id="688661"/>
    <lineage>
        <taxon>Eukaryota</taxon>
        <taxon>Fungi</taxon>
        <taxon>Fungi incertae sedis</taxon>
        <taxon>Mucoromycota</taxon>
        <taxon>Mucoromycotina</taxon>
        <taxon>Mucoromycetes</taxon>
        <taxon>Mucorales</taxon>
        <taxon>Lichtheimiaceae</taxon>
        <taxon>Lichtheimia</taxon>
    </lineage>
</organism>
<dbReference type="GO" id="GO:0010945">
    <property type="term" value="F:coenzyme A diphosphatase activity"/>
    <property type="evidence" value="ECO:0007669"/>
    <property type="project" value="InterPro"/>
</dbReference>
<keyword evidence="2" id="KW-1133">Transmembrane helix</keyword>
<dbReference type="PANTHER" id="PTHR12992">
    <property type="entry name" value="NUDIX HYDROLASE"/>
    <property type="match status" value="1"/>
</dbReference>
<dbReference type="InterPro" id="IPR000086">
    <property type="entry name" value="NUDIX_hydrolase_dom"/>
</dbReference>
<reference evidence="4 5" key="1">
    <citation type="submission" date="2023-03" db="EMBL/GenBank/DDBJ databases">
        <title>Genome sequence of Lichtheimia ornata CBS 291.66.</title>
        <authorList>
            <person name="Mohabir J.T."/>
            <person name="Shea T.P."/>
            <person name="Kurbessoian T."/>
            <person name="Berby B."/>
            <person name="Fontaine J."/>
            <person name="Livny J."/>
            <person name="Gnirke A."/>
            <person name="Stajich J.E."/>
            <person name="Cuomo C.A."/>
        </authorList>
    </citation>
    <scope>NUCLEOTIDE SEQUENCE [LARGE SCALE GENOMIC DNA]</scope>
    <source>
        <strain evidence="4">CBS 291.66</strain>
    </source>
</reference>
<dbReference type="PROSITE" id="PS51462">
    <property type="entry name" value="NUDIX"/>
    <property type="match status" value="1"/>
</dbReference>
<comment type="caution">
    <text evidence="4">The sequence shown here is derived from an EMBL/GenBank/DDBJ whole genome shotgun (WGS) entry which is preliminary data.</text>
</comment>
<gene>
    <name evidence="4" type="ORF">O0I10_011721</name>
</gene>
<name>A0AAD7XTT5_9FUNG</name>
<feature type="domain" description="Nudix hydrolase" evidence="3">
    <location>
        <begin position="28"/>
        <end position="199"/>
    </location>
</feature>
<feature type="transmembrane region" description="Helical" evidence="2">
    <location>
        <begin position="328"/>
        <end position="348"/>
    </location>
</feature>
<dbReference type="InterPro" id="IPR045121">
    <property type="entry name" value="CoAse"/>
</dbReference>
<proteinExistence type="predicted"/>
<evidence type="ECO:0000313" key="5">
    <source>
        <dbReference type="Proteomes" id="UP001234581"/>
    </source>
</evidence>
<dbReference type="Gene3D" id="3.90.79.10">
    <property type="entry name" value="Nucleoside Triphosphate Pyrophosphohydrolase"/>
    <property type="match status" value="1"/>
</dbReference>
<evidence type="ECO:0000313" key="4">
    <source>
        <dbReference type="EMBL" id="KAJ8652643.1"/>
    </source>
</evidence>
<dbReference type="EMBL" id="JARTCD010000098">
    <property type="protein sequence ID" value="KAJ8652643.1"/>
    <property type="molecule type" value="Genomic_DNA"/>
</dbReference>
<protein>
    <recommendedName>
        <fullName evidence="3">Nudix hydrolase domain-containing protein</fullName>
    </recommendedName>
</protein>
<evidence type="ECO:0000256" key="1">
    <source>
        <dbReference type="ARBA" id="ARBA00022801"/>
    </source>
</evidence>
<dbReference type="GeneID" id="83219120"/>
<keyword evidence="1" id="KW-0378">Hydrolase</keyword>
<keyword evidence="2" id="KW-0472">Membrane</keyword>
<dbReference type="SUPFAM" id="SSF55811">
    <property type="entry name" value="Nudix"/>
    <property type="match status" value="1"/>
</dbReference>